<dbReference type="EMBL" id="CP009787">
    <property type="protein sequence ID" value="AJJ12709.1"/>
    <property type="molecule type" value="Genomic_DNA"/>
</dbReference>
<protein>
    <recommendedName>
        <fullName evidence="5">Lipoxygenase</fullName>
    </recommendedName>
</protein>
<dbReference type="KEGG" id="yro:CH64_3099"/>
<evidence type="ECO:0000313" key="1">
    <source>
        <dbReference type="EMBL" id="AJJ12709.1"/>
    </source>
</evidence>
<dbReference type="OrthoDB" id="5288506at2"/>
<sequence length="498" mass="56649">MTVQSYDKWVGPAPGYTLSDYRYGANGPWPMINTLVAELPPIIKNVPQDQLDDFRIKVVSHYSKTLKSGRVKIILKMLAGDWRLKPASDENFSHQIFFGMFSKLLTDCITEQEAIDFSDVIDINNLRNKSGEPYYLKIDTLSMNKVLPLHGIYSAPTVTIFKRINKTTGIPLAIKINNLILSPKDGEAWELAKYFVLQGILMLCVQGKHPQLHFPMDAISAISLTSLPTQHILYKLLTPHTCIQLAINQAVTLIPYSVGHNNQYLPYTPFPGWGNIPVIHKDMGWPGQLKDAFCGINGNDSYPEYKYPLYPEKIWSDLEDFLLAYYAVIFEFVSGVVRHISPTDPIVAYWSNAIAAWVPGFPNAQKITQDDIFVRALTSFIWDVSVAHSADHGALGQYQQNIIPLRLRVPPPTSKSIPPLNRRQLVNFDDTLRNRLCFSMYFGPPQSVEHLYDTWYGFDHPTLDKLNSLFLQQLAETEKNLTCRHFIKLKDIARSINF</sequence>
<dbReference type="STRING" id="29485.CH64_3099"/>
<evidence type="ECO:0000313" key="3">
    <source>
        <dbReference type="Proteomes" id="UP000031914"/>
    </source>
</evidence>
<dbReference type="Proteomes" id="UP000031914">
    <property type="component" value="Chromosome"/>
</dbReference>
<organism evidence="2 4">
    <name type="scientific">Yersinia rohdei</name>
    <dbReference type="NCBI Taxonomy" id="29485"/>
    <lineage>
        <taxon>Bacteria</taxon>
        <taxon>Pseudomonadati</taxon>
        <taxon>Pseudomonadota</taxon>
        <taxon>Gammaproteobacteria</taxon>
        <taxon>Enterobacterales</taxon>
        <taxon>Yersiniaceae</taxon>
        <taxon>Yersinia</taxon>
    </lineage>
</organism>
<accession>A0A0U1HRW0</accession>
<reference evidence="1 3" key="1">
    <citation type="journal article" date="2015" name="Genome Announc.">
        <title>Thirty-Two Complete Genome Assemblies of Nine Yersinia Species, Including Y. pestis, Y. pseudotuberculosis, and Y. enterocolitica.</title>
        <authorList>
            <person name="Johnson S.L."/>
            <person name="Daligault H.E."/>
            <person name="Davenport K.W."/>
            <person name="Jaissle J."/>
            <person name="Frey K.G."/>
            <person name="Ladner J.T."/>
            <person name="Broomall S.M."/>
            <person name="Bishop-Lilly K.A."/>
            <person name="Bruce D.C."/>
            <person name="Coyne S.R."/>
            <person name="Gibbons H.S."/>
            <person name="Lo C.C."/>
            <person name="Munk A.C."/>
            <person name="Rosenzweig C.N."/>
            <person name="Koroleva G.I."/>
            <person name="Palacios G.F."/>
            <person name="Redden C.L."/>
            <person name="Xu Y."/>
            <person name="Minogue T.D."/>
            <person name="Chain P.S."/>
        </authorList>
    </citation>
    <scope>NUCLEOTIDE SEQUENCE [LARGE SCALE GENOMIC DNA]</scope>
    <source>
        <strain evidence="1 3">YRA</strain>
    </source>
</reference>
<name>A0A0U1HRW0_YERRO</name>
<dbReference type="GeneID" id="45568379"/>
<dbReference type="EMBL" id="CTKE01000006">
    <property type="protein sequence ID" value="CQI89205.1"/>
    <property type="molecule type" value="Genomic_DNA"/>
</dbReference>
<dbReference type="SUPFAM" id="SSF48484">
    <property type="entry name" value="Lipoxigenase"/>
    <property type="match status" value="1"/>
</dbReference>
<reference evidence="4" key="3">
    <citation type="submission" date="2015-03" db="EMBL/GenBank/DDBJ databases">
        <authorList>
            <consortium name="Pathogen Informatics"/>
            <person name="Murphy D."/>
        </authorList>
    </citation>
    <scope>NUCLEOTIDE SEQUENCE [LARGE SCALE GENOMIC DNA]</scope>
    <source>
        <strain evidence="4">68/02</strain>
    </source>
</reference>
<dbReference type="RefSeq" id="WP_004713745.1">
    <property type="nucleotide sequence ID" value="NZ_CABIHO010000060.1"/>
</dbReference>
<evidence type="ECO:0008006" key="5">
    <source>
        <dbReference type="Google" id="ProtNLM"/>
    </source>
</evidence>
<gene>
    <name evidence="1" type="ORF">CH64_3099</name>
    <name evidence="2" type="ORF">ERS008555_01473</name>
</gene>
<dbReference type="InterPro" id="IPR036226">
    <property type="entry name" value="LipOase_C_sf"/>
</dbReference>
<reference evidence="2" key="2">
    <citation type="submission" date="2015-03" db="EMBL/GenBank/DDBJ databases">
        <authorList>
            <person name="Murphy D."/>
        </authorList>
    </citation>
    <scope>NUCLEOTIDE SEQUENCE [LARGE SCALE GENOMIC DNA]</scope>
    <source>
        <strain evidence="2">68/02</strain>
    </source>
</reference>
<evidence type="ECO:0000313" key="4">
    <source>
        <dbReference type="Proteomes" id="UP000042054"/>
    </source>
</evidence>
<proteinExistence type="predicted"/>
<evidence type="ECO:0000313" key="2">
    <source>
        <dbReference type="EMBL" id="CQI89205.1"/>
    </source>
</evidence>
<dbReference type="Gene3D" id="1.20.245.10">
    <property type="entry name" value="Lipoxygenase-1, Domain 5"/>
    <property type="match status" value="1"/>
</dbReference>
<dbReference type="Proteomes" id="UP000042054">
    <property type="component" value="Unassembled WGS sequence"/>
</dbReference>
<dbReference type="AlphaFoldDB" id="A0A0U1HRW0"/>
<keyword evidence="3" id="KW-1185">Reference proteome</keyword>